<dbReference type="RefSeq" id="WP_106596499.1">
    <property type="nucleotide sequence ID" value="NZ_PYAS01000007.1"/>
</dbReference>
<keyword evidence="1" id="KW-0805">Transcription regulation</keyword>
<dbReference type="OrthoDB" id="799767at2"/>
<dbReference type="Gene3D" id="1.10.10.60">
    <property type="entry name" value="Homeodomain-like"/>
    <property type="match status" value="1"/>
</dbReference>
<dbReference type="InterPro" id="IPR018062">
    <property type="entry name" value="HTH_AraC-typ_CS"/>
</dbReference>
<dbReference type="EMBL" id="PYAS01000007">
    <property type="protein sequence ID" value="PSL28033.1"/>
    <property type="molecule type" value="Genomic_DNA"/>
</dbReference>
<accession>A0A2P8G233</accession>
<dbReference type="Pfam" id="PF12833">
    <property type="entry name" value="HTH_18"/>
    <property type="match status" value="1"/>
</dbReference>
<evidence type="ECO:0000259" key="4">
    <source>
        <dbReference type="PROSITE" id="PS01124"/>
    </source>
</evidence>
<dbReference type="Proteomes" id="UP000241964">
    <property type="component" value="Unassembled WGS sequence"/>
</dbReference>
<dbReference type="InterPro" id="IPR020449">
    <property type="entry name" value="Tscrpt_reg_AraC-type_HTH"/>
</dbReference>
<keyword evidence="2 5" id="KW-0238">DNA-binding</keyword>
<organism evidence="5 6">
    <name type="scientific">Dyadobacter jiangsuensis</name>
    <dbReference type="NCBI Taxonomy" id="1591085"/>
    <lineage>
        <taxon>Bacteria</taxon>
        <taxon>Pseudomonadati</taxon>
        <taxon>Bacteroidota</taxon>
        <taxon>Cytophagia</taxon>
        <taxon>Cytophagales</taxon>
        <taxon>Spirosomataceae</taxon>
        <taxon>Dyadobacter</taxon>
    </lineage>
</organism>
<name>A0A2P8G233_9BACT</name>
<evidence type="ECO:0000313" key="6">
    <source>
        <dbReference type="Proteomes" id="UP000241964"/>
    </source>
</evidence>
<keyword evidence="6" id="KW-1185">Reference proteome</keyword>
<dbReference type="PROSITE" id="PS01124">
    <property type="entry name" value="HTH_ARAC_FAMILY_2"/>
    <property type="match status" value="1"/>
</dbReference>
<evidence type="ECO:0000313" key="5">
    <source>
        <dbReference type="EMBL" id="PSL28033.1"/>
    </source>
</evidence>
<sequence>MAYIIDNESYREIAGRKFLSQSSVDTFEHDAPRIPFVNHRVKNTYSRNFGIIRFQADFLQDMQIRGMKSDPHISLHFQLTGHSNAHFRDIPGEHPLRPAEYNIYYSENFDSDIFYNRQKGFEYLALILKKEHLLQFLQQNGSPVKQLEKALENGRPLALFRKAAPVNAEMHSVLHRILHAPVADDLSEMYLNGKILELLALQLQQYRQERDAISLHSGTSQELSEIFDYLNTHFLTAHSLENIAQNSRLTEHQIREGFKLKYNTTVYGLIHEKRMLYARQMLLDGGMTVDEVANAVGYSTGSNFIQAFKRKFGITPKQMQLQRSSR</sequence>
<evidence type="ECO:0000256" key="2">
    <source>
        <dbReference type="ARBA" id="ARBA00023125"/>
    </source>
</evidence>
<dbReference type="SUPFAM" id="SSF46689">
    <property type="entry name" value="Homeodomain-like"/>
    <property type="match status" value="1"/>
</dbReference>
<evidence type="ECO:0000256" key="1">
    <source>
        <dbReference type="ARBA" id="ARBA00023015"/>
    </source>
</evidence>
<dbReference type="GO" id="GO:0043565">
    <property type="term" value="F:sequence-specific DNA binding"/>
    <property type="evidence" value="ECO:0007669"/>
    <property type="project" value="InterPro"/>
</dbReference>
<dbReference type="GO" id="GO:0003700">
    <property type="term" value="F:DNA-binding transcription factor activity"/>
    <property type="evidence" value="ECO:0007669"/>
    <property type="project" value="InterPro"/>
</dbReference>
<dbReference type="AlphaFoldDB" id="A0A2P8G233"/>
<keyword evidence="3" id="KW-0804">Transcription</keyword>
<gene>
    <name evidence="5" type="ORF">CLV60_107298</name>
</gene>
<dbReference type="InterPro" id="IPR053142">
    <property type="entry name" value="PchR_regulatory_protein"/>
</dbReference>
<evidence type="ECO:0000256" key="3">
    <source>
        <dbReference type="ARBA" id="ARBA00023163"/>
    </source>
</evidence>
<dbReference type="PANTHER" id="PTHR47893:SF1">
    <property type="entry name" value="REGULATORY PROTEIN PCHR"/>
    <property type="match status" value="1"/>
</dbReference>
<protein>
    <submittedName>
        <fullName evidence="5">AraC-like DNA-binding protein</fullName>
    </submittedName>
</protein>
<dbReference type="PRINTS" id="PR00032">
    <property type="entry name" value="HTHARAC"/>
</dbReference>
<dbReference type="InterPro" id="IPR009057">
    <property type="entry name" value="Homeodomain-like_sf"/>
</dbReference>
<dbReference type="SMART" id="SM00342">
    <property type="entry name" value="HTH_ARAC"/>
    <property type="match status" value="1"/>
</dbReference>
<feature type="domain" description="HTH araC/xylS-type" evidence="4">
    <location>
        <begin position="224"/>
        <end position="322"/>
    </location>
</feature>
<proteinExistence type="predicted"/>
<dbReference type="InterPro" id="IPR018060">
    <property type="entry name" value="HTH_AraC"/>
</dbReference>
<dbReference type="PROSITE" id="PS00041">
    <property type="entry name" value="HTH_ARAC_FAMILY_1"/>
    <property type="match status" value="1"/>
</dbReference>
<dbReference type="PANTHER" id="PTHR47893">
    <property type="entry name" value="REGULATORY PROTEIN PCHR"/>
    <property type="match status" value="1"/>
</dbReference>
<reference evidence="5 6" key="1">
    <citation type="submission" date="2018-03" db="EMBL/GenBank/DDBJ databases">
        <title>Genomic Encyclopedia of Archaeal and Bacterial Type Strains, Phase II (KMG-II): from individual species to whole genera.</title>
        <authorList>
            <person name="Goeker M."/>
        </authorList>
    </citation>
    <scope>NUCLEOTIDE SEQUENCE [LARGE SCALE GENOMIC DNA]</scope>
    <source>
        <strain evidence="5 6">DSM 29057</strain>
    </source>
</reference>
<comment type="caution">
    <text evidence="5">The sequence shown here is derived from an EMBL/GenBank/DDBJ whole genome shotgun (WGS) entry which is preliminary data.</text>
</comment>